<feature type="compositionally biased region" description="Low complexity" evidence="1">
    <location>
        <begin position="349"/>
        <end position="364"/>
    </location>
</feature>
<organism evidence="2 3">
    <name type="scientific">Raphidocelis subcapitata</name>
    <dbReference type="NCBI Taxonomy" id="307507"/>
    <lineage>
        <taxon>Eukaryota</taxon>
        <taxon>Viridiplantae</taxon>
        <taxon>Chlorophyta</taxon>
        <taxon>core chlorophytes</taxon>
        <taxon>Chlorophyceae</taxon>
        <taxon>CS clade</taxon>
        <taxon>Sphaeropleales</taxon>
        <taxon>Selenastraceae</taxon>
        <taxon>Raphidocelis</taxon>
    </lineage>
</organism>
<protein>
    <submittedName>
        <fullName evidence="2">Uncharacterized protein</fullName>
    </submittedName>
</protein>
<proteinExistence type="predicted"/>
<dbReference type="EMBL" id="BDRX01000003">
    <property type="protein sequence ID" value="GBF88009.1"/>
    <property type="molecule type" value="Genomic_DNA"/>
</dbReference>
<accession>A0A2V0NLM8</accession>
<evidence type="ECO:0000313" key="3">
    <source>
        <dbReference type="Proteomes" id="UP000247498"/>
    </source>
</evidence>
<evidence type="ECO:0000256" key="1">
    <source>
        <dbReference type="SAM" id="MobiDB-lite"/>
    </source>
</evidence>
<comment type="caution">
    <text evidence="2">The sequence shown here is derived from an EMBL/GenBank/DDBJ whole genome shotgun (WGS) entry which is preliminary data.</text>
</comment>
<feature type="region of interest" description="Disordered" evidence="1">
    <location>
        <begin position="349"/>
        <end position="379"/>
    </location>
</feature>
<feature type="compositionally biased region" description="Gly residues" evidence="1">
    <location>
        <begin position="321"/>
        <end position="332"/>
    </location>
</feature>
<dbReference type="InParanoid" id="A0A2V0NLM8"/>
<keyword evidence="3" id="KW-1185">Reference proteome</keyword>
<dbReference type="Proteomes" id="UP000247498">
    <property type="component" value="Unassembled WGS sequence"/>
</dbReference>
<gene>
    <name evidence="2" type="ORF">Rsub_00721</name>
</gene>
<feature type="region of interest" description="Disordered" evidence="1">
    <location>
        <begin position="309"/>
        <end position="332"/>
    </location>
</feature>
<evidence type="ECO:0000313" key="2">
    <source>
        <dbReference type="EMBL" id="GBF88009.1"/>
    </source>
</evidence>
<name>A0A2V0NLM8_9CHLO</name>
<dbReference type="AlphaFoldDB" id="A0A2V0NLM8"/>
<sequence>MMASRRRSPLAPPKADAAAQSFRSDAAQVWSLAFAGRASAPAAEQQQHRFEAMGGCAIAFLDLIDTPEGESLRLYFDAEAEEGVAEPMASSLAVIELPAGGAPSSSSCPERGGALRAAWAGAQRAWYPDAAHVCCGRPGHYQGCLVWGSAKAEAALSALCRGEGGGGGGGRALAFAFGSHPVGARLLGRRLCHSVELLVQVPACGGAACDDLWCRLPGASFEAVDGGVPEHHQRRLTELRRCGGGGGACGGGFRVGGGGAGGGGGLESSLLLSALARASRGGSSAGGSVAGRCSESECPWTGRARARSSSCGSSSDADSGAPGGPAHGGAAGGTPALSVLSCPSASASVAAGTPSASTPTAAASSRRDSRCSGAGDDAPSSPFAALCGEEYWDEELLVVAQGGW</sequence>
<reference evidence="2 3" key="1">
    <citation type="journal article" date="2018" name="Sci. Rep.">
        <title>Raphidocelis subcapitata (=Pseudokirchneriella subcapitata) provides an insight into genome evolution and environmental adaptations in the Sphaeropleales.</title>
        <authorList>
            <person name="Suzuki S."/>
            <person name="Yamaguchi H."/>
            <person name="Nakajima N."/>
            <person name="Kawachi M."/>
        </authorList>
    </citation>
    <scope>NUCLEOTIDE SEQUENCE [LARGE SCALE GENOMIC DNA]</scope>
    <source>
        <strain evidence="2 3">NIES-35</strain>
    </source>
</reference>
<dbReference type="OrthoDB" id="559869at2759"/>
<feature type="compositionally biased region" description="Low complexity" evidence="1">
    <location>
        <begin position="309"/>
        <end position="320"/>
    </location>
</feature>